<evidence type="ECO:0000259" key="5">
    <source>
        <dbReference type="Pfam" id="PF05351"/>
    </source>
</evidence>
<dbReference type="InterPro" id="IPR037036">
    <property type="entry name" value="PDED_dom_sf"/>
</dbReference>
<evidence type="ECO:0000256" key="1">
    <source>
        <dbReference type="ARBA" id="ARBA00008102"/>
    </source>
</evidence>
<keyword evidence="3" id="KW-0653">Protein transport</keyword>
<dbReference type="InterPro" id="IPR008015">
    <property type="entry name" value="PDED_dom"/>
</dbReference>
<dbReference type="PANTHER" id="PTHR12951">
    <property type="entry name" value="RETINAL PROTEIN 4"/>
    <property type="match status" value="1"/>
</dbReference>
<reference evidence="6 7" key="1">
    <citation type="journal article" date="2018" name="BMC Genomics">
        <title>The genome of Naegleria lovaniensis, the basis for a comparative approach to unravel pathogenicity factors of the human pathogenic amoeba N. fowleri.</title>
        <authorList>
            <person name="Liechti N."/>
            <person name="Schurch N."/>
            <person name="Bruggmann R."/>
            <person name="Wittwer M."/>
        </authorList>
    </citation>
    <scope>NUCLEOTIDE SEQUENCE [LARGE SCALE GENOMIC DNA]</scope>
    <source>
        <strain evidence="6 7">ATCC 30569</strain>
    </source>
</reference>
<evidence type="ECO:0000313" key="6">
    <source>
        <dbReference type="EMBL" id="KAG2378224.1"/>
    </source>
</evidence>
<dbReference type="GO" id="GO:0005929">
    <property type="term" value="C:cilium"/>
    <property type="evidence" value="ECO:0007669"/>
    <property type="project" value="TreeGrafter"/>
</dbReference>
<feature type="domain" description="GMP phosphodiesterase delta subunit" evidence="5">
    <location>
        <begin position="29"/>
        <end position="185"/>
    </location>
</feature>
<protein>
    <recommendedName>
        <fullName evidence="5">GMP phosphodiesterase delta subunit domain-containing protein</fullName>
    </recommendedName>
</protein>
<dbReference type="FunFam" id="2.70.50.40:FF:000003">
    <property type="entry name" value="UNC119 homologue, putative"/>
    <property type="match status" value="1"/>
</dbReference>
<dbReference type="InterPro" id="IPR051519">
    <property type="entry name" value="PDE6D_unc-119_myristoyl-bd"/>
</dbReference>
<gene>
    <name evidence="6" type="ORF">C9374_008367</name>
</gene>
<name>A0AA88KKW1_NAELO</name>
<dbReference type="InterPro" id="IPR014756">
    <property type="entry name" value="Ig_E-set"/>
</dbReference>
<dbReference type="EMBL" id="PYSW02000034">
    <property type="protein sequence ID" value="KAG2378224.1"/>
    <property type="molecule type" value="Genomic_DNA"/>
</dbReference>
<evidence type="ECO:0000256" key="3">
    <source>
        <dbReference type="ARBA" id="ARBA00022927"/>
    </source>
</evidence>
<dbReference type="RefSeq" id="XP_044545486.1">
    <property type="nucleotide sequence ID" value="XM_044698435.1"/>
</dbReference>
<keyword evidence="7" id="KW-1185">Reference proteome</keyword>
<organism evidence="6 7">
    <name type="scientific">Naegleria lovaniensis</name>
    <name type="common">Amoeba</name>
    <dbReference type="NCBI Taxonomy" id="51637"/>
    <lineage>
        <taxon>Eukaryota</taxon>
        <taxon>Discoba</taxon>
        <taxon>Heterolobosea</taxon>
        <taxon>Tetramitia</taxon>
        <taxon>Eutetramitia</taxon>
        <taxon>Vahlkampfiidae</taxon>
        <taxon>Naegleria</taxon>
    </lineage>
</organism>
<keyword evidence="4" id="KW-0446">Lipid-binding</keyword>
<accession>A0AA88KKW1</accession>
<evidence type="ECO:0000313" key="7">
    <source>
        <dbReference type="Proteomes" id="UP000816034"/>
    </source>
</evidence>
<dbReference type="SUPFAM" id="SSF81296">
    <property type="entry name" value="E set domains"/>
    <property type="match status" value="1"/>
</dbReference>
<dbReference type="Pfam" id="PF05351">
    <property type="entry name" value="GMP_PDE_delta"/>
    <property type="match status" value="1"/>
</dbReference>
<dbReference type="GeneID" id="68100821"/>
<dbReference type="Proteomes" id="UP000816034">
    <property type="component" value="Unassembled WGS sequence"/>
</dbReference>
<comment type="caution">
    <text evidence="6">The sequence shown here is derived from an EMBL/GenBank/DDBJ whole genome shotgun (WGS) entry which is preliminary data.</text>
</comment>
<dbReference type="GO" id="GO:0060271">
    <property type="term" value="P:cilium assembly"/>
    <property type="evidence" value="ECO:0007669"/>
    <property type="project" value="TreeGrafter"/>
</dbReference>
<dbReference type="PANTHER" id="PTHR12951:SF1">
    <property type="entry name" value="PROTEIN UNC-119 HOMOLOG"/>
    <property type="match status" value="1"/>
</dbReference>
<dbReference type="GO" id="GO:0042953">
    <property type="term" value="P:lipoprotein transport"/>
    <property type="evidence" value="ECO:0007669"/>
    <property type="project" value="TreeGrafter"/>
</dbReference>
<evidence type="ECO:0000256" key="4">
    <source>
        <dbReference type="ARBA" id="ARBA00023121"/>
    </source>
</evidence>
<dbReference type="GO" id="GO:0008289">
    <property type="term" value="F:lipid binding"/>
    <property type="evidence" value="ECO:0007669"/>
    <property type="project" value="UniProtKB-KW"/>
</dbReference>
<keyword evidence="2" id="KW-0813">Transport</keyword>
<dbReference type="Gene3D" id="2.70.50.40">
    <property type="entry name" value="GMP phosphodiesterase, delta subunit"/>
    <property type="match status" value="1"/>
</dbReference>
<sequence length="191" mass="22250">MLANDKKCTPQDVLKFNKPTEGFLCPLNANTVGIQFLEFKIRNCDSGEVLFHTSAEETAKELMKQGSNLDEDSLRSINYKFDRSMLRSKGIGTTLVFKVGPKPVKNFRMIERHYFKDRLLKGFDFNFKFCIPNSQNTWECIYSMPELTEEEIKEIENSPYQVKSDSFYFVNDDEMIMHNKAAYAYVDTKKN</sequence>
<dbReference type="AlphaFoldDB" id="A0AA88KKW1"/>
<evidence type="ECO:0000256" key="2">
    <source>
        <dbReference type="ARBA" id="ARBA00022448"/>
    </source>
</evidence>
<comment type="similarity">
    <text evidence="1">Belongs to the PDE6D/unc-119 family.</text>
</comment>
<proteinExistence type="inferred from homology"/>